<gene>
    <name evidence="3" type="ORF">brsh051_06150</name>
</gene>
<organism evidence="3 4">
    <name type="scientific">Brooklawnia propionicigenes</name>
    <dbReference type="NCBI Taxonomy" id="3041175"/>
    <lineage>
        <taxon>Bacteria</taxon>
        <taxon>Bacillati</taxon>
        <taxon>Actinomycetota</taxon>
        <taxon>Actinomycetes</taxon>
        <taxon>Propionibacteriales</taxon>
        <taxon>Propionibacteriaceae</taxon>
        <taxon>Brooklawnia</taxon>
    </lineage>
</organism>
<dbReference type="NCBIfam" id="NF005912">
    <property type="entry name" value="PRK07904.1"/>
    <property type="match status" value="1"/>
</dbReference>
<dbReference type="InterPro" id="IPR020904">
    <property type="entry name" value="Sc_DH/Rdtase_CS"/>
</dbReference>
<dbReference type="EMBL" id="AP028056">
    <property type="protein sequence ID" value="BEH01334.1"/>
    <property type="molecule type" value="Genomic_DNA"/>
</dbReference>
<proteinExistence type="inferred from homology"/>
<dbReference type="GO" id="GO:0016491">
    <property type="term" value="F:oxidoreductase activity"/>
    <property type="evidence" value="ECO:0007669"/>
    <property type="project" value="UniProtKB-KW"/>
</dbReference>
<keyword evidence="4" id="KW-1185">Reference proteome</keyword>
<dbReference type="PROSITE" id="PS00061">
    <property type="entry name" value="ADH_SHORT"/>
    <property type="match status" value="1"/>
</dbReference>
<protein>
    <submittedName>
        <fullName evidence="3">Decaprenylphospho-beta-D-erythro-pentofuranosid-2 -ulose 2-reductase</fullName>
    </submittedName>
</protein>
<comment type="similarity">
    <text evidence="1">Belongs to the short-chain dehydrogenases/reductases (SDR) family.</text>
</comment>
<evidence type="ECO:0000313" key="3">
    <source>
        <dbReference type="EMBL" id="BEH01334.1"/>
    </source>
</evidence>
<reference evidence="3" key="1">
    <citation type="journal article" date="2024" name="Int. J. Syst. Evol. Microbiol.">
        <title>Brooklawnia propionicigenes sp. nov., a facultatively anaerobic, propionate-producing bacterium isolated from a methanogenic reactor treating waste from cattle farms.</title>
        <authorList>
            <person name="Akita Y."/>
            <person name="Ueki A."/>
            <person name="Tonouchi A."/>
            <person name="Sugawara Y."/>
            <person name="Honma S."/>
            <person name="Kaku N."/>
            <person name="Ueki K."/>
        </authorList>
    </citation>
    <scope>NUCLEOTIDE SEQUENCE</scope>
    <source>
        <strain evidence="3">SH051</strain>
    </source>
</reference>
<name>A0AAN0MFD7_9ACTN</name>
<dbReference type="Gene3D" id="3.40.50.720">
    <property type="entry name" value="NAD(P)-binding Rossmann-like Domain"/>
    <property type="match status" value="1"/>
</dbReference>
<dbReference type="AlphaFoldDB" id="A0AAN0MFD7"/>
<accession>A0AAN0MFD7</accession>
<dbReference type="Proteomes" id="UP001431656">
    <property type="component" value="Chromosome"/>
</dbReference>
<keyword evidence="2" id="KW-0560">Oxidoreductase</keyword>
<dbReference type="PANTHER" id="PTHR43669:SF6">
    <property type="entry name" value="DECAPRENYLPHOSPHORYL-2-KETO-BETA-D-ERYTHRO-PENTOSE REDUCTASE"/>
    <property type="match status" value="1"/>
</dbReference>
<dbReference type="InterPro" id="IPR036291">
    <property type="entry name" value="NAD(P)-bd_dom_sf"/>
</dbReference>
<dbReference type="Pfam" id="PF00106">
    <property type="entry name" value="adh_short"/>
    <property type="match status" value="1"/>
</dbReference>
<dbReference type="KEGG" id="broo:brsh051_06150"/>
<dbReference type="SUPFAM" id="SSF51735">
    <property type="entry name" value="NAD(P)-binding Rossmann-fold domains"/>
    <property type="match status" value="1"/>
</dbReference>
<dbReference type="InterPro" id="IPR002347">
    <property type="entry name" value="SDR_fam"/>
</dbReference>
<evidence type="ECO:0000256" key="2">
    <source>
        <dbReference type="ARBA" id="ARBA00023002"/>
    </source>
</evidence>
<dbReference type="PANTHER" id="PTHR43669">
    <property type="entry name" value="5-KETO-D-GLUCONATE 5-REDUCTASE"/>
    <property type="match status" value="1"/>
</dbReference>
<evidence type="ECO:0000313" key="4">
    <source>
        <dbReference type="Proteomes" id="UP001431656"/>
    </source>
</evidence>
<dbReference type="PRINTS" id="PR00081">
    <property type="entry name" value="GDHRDH"/>
</dbReference>
<sequence length="238" mass="24969">MLGGASELGLAIVGELMADQPADVVLAGRPGSRHREAAIESIREAGAASVRWLDFDAADPAGHPAVIQAAFDQPVDVAIVAFGVLDDPTTWLDHAATVRLAQTNYVGALSVGALLAQQMRAQGHGQIIALSSVAGERTRRSNFVYGSSKAGMDGYYLQLGVALKDSGVNVLVVRPGAVNGRMTAGRRRVPMSVTPQQVARATVEAMRRGKAMIRVPAGFGPLMAVYRNLPAGLASRLF</sequence>
<evidence type="ECO:0000256" key="1">
    <source>
        <dbReference type="ARBA" id="ARBA00006484"/>
    </source>
</evidence>